<feature type="region of interest" description="Disordered" evidence="2">
    <location>
        <begin position="150"/>
        <end position="179"/>
    </location>
</feature>
<name>A0AAX6M891_9PEZI</name>
<evidence type="ECO:0000256" key="1">
    <source>
        <dbReference type="ARBA" id="ARBA00023242"/>
    </source>
</evidence>
<dbReference type="InterPro" id="IPR052973">
    <property type="entry name" value="Fungal_sec-metab_reg_TF"/>
</dbReference>
<dbReference type="PANTHER" id="PTHR35392">
    <property type="entry name" value="ZN(II)2CYS6 TRANSCRIPTION FACTOR (EUROFUNG)-RELATED-RELATED"/>
    <property type="match status" value="1"/>
</dbReference>
<feature type="region of interest" description="Disordered" evidence="2">
    <location>
        <begin position="1"/>
        <end position="36"/>
    </location>
</feature>
<organism evidence="3 4">
    <name type="scientific">Daldinia eschscholtzii</name>
    <dbReference type="NCBI Taxonomy" id="292717"/>
    <lineage>
        <taxon>Eukaryota</taxon>
        <taxon>Fungi</taxon>
        <taxon>Dikarya</taxon>
        <taxon>Ascomycota</taxon>
        <taxon>Pezizomycotina</taxon>
        <taxon>Sordariomycetes</taxon>
        <taxon>Xylariomycetidae</taxon>
        <taxon>Xylariales</taxon>
        <taxon>Hypoxylaceae</taxon>
        <taxon>Daldinia</taxon>
    </lineage>
</organism>
<feature type="region of interest" description="Disordered" evidence="2">
    <location>
        <begin position="95"/>
        <end position="124"/>
    </location>
</feature>
<gene>
    <name evidence="3" type="ORF">Daesc_010434</name>
</gene>
<feature type="compositionally biased region" description="Basic residues" evidence="2">
    <location>
        <begin position="1"/>
        <end position="12"/>
    </location>
</feature>
<dbReference type="EMBL" id="JBANMG010000010">
    <property type="protein sequence ID" value="KAK6948664.1"/>
    <property type="molecule type" value="Genomic_DNA"/>
</dbReference>
<dbReference type="InterPro" id="IPR001138">
    <property type="entry name" value="Zn2Cys6_DnaBD"/>
</dbReference>
<accession>A0AAX6M891</accession>
<reference evidence="3 4" key="1">
    <citation type="journal article" date="2024" name="Front Chem Biol">
        <title>Unveiling the potential of Daldinia eschscholtzii MFLUCC 19-0629 through bioactivity and bioinformatics studies for enhanced sustainable agriculture production.</title>
        <authorList>
            <person name="Brooks S."/>
            <person name="Weaver J.A."/>
            <person name="Klomchit A."/>
            <person name="Alharthi S.A."/>
            <person name="Onlamun T."/>
            <person name="Nurani R."/>
            <person name="Vong T.K."/>
            <person name="Alberti F."/>
            <person name="Greco C."/>
        </authorList>
    </citation>
    <scope>NUCLEOTIDE SEQUENCE [LARGE SCALE GENOMIC DNA]</scope>
    <source>
        <strain evidence="3">MFLUCC 19-0629</strain>
    </source>
</reference>
<comment type="caution">
    <text evidence="3">The sequence shown here is derived from an EMBL/GenBank/DDBJ whole genome shotgun (WGS) entry which is preliminary data.</text>
</comment>
<feature type="compositionally biased region" description="Polar residues" evidence="2">
    <location>
        <begin position="158"/>
        <end position="170"/>
    </location>
</feature>
<proteinExistence type="predicted"/>
<keyword evidence="1" id="KW-0539">Nucleus</keyword>
<evidence type="ECO:0000256" key="2">
    <source>
        <dbReference type="SAM" id="MobiDB-lite"/>
    </source>
</evidence>
<dbReference type="PANTHER" id="PTHR35392:SF3">
    <property type="entry name" value="ZN(2)-C6 FUNGAL-TYPE DOMAIN-CONTAINING PROTEIN"/>
    <property type="match status" value="1"/>
</dbReference>
<feature type="compositionally biased region" description="Low complexity" evidence="2">
    <location>
        <begin position="26"/>
        <end position="35"/>
    </location>
</feature>
<dbReference type="AlphaFoldDB" id="A0AAX6M891"/>
<dbReference type="GO" id="GO:0008270">
    <property type="term" value="F:zinc ion binding"/>
    <property type="evidence" value="ECO:0007669"/>
    <property type="project" value="InterPro"/>
</dbReference>
<dbReference type="Proteomes" id="UP001369815">
    <property type="component" value="Unassembled WGS sequence"/>
</dbReference>
<protein>
    <recommendedName>
        <fullName evidence="5">Zn(2)-C6 fungal-type domain-containing protein</fullName>
    </recommendedName>
</protein>
<evidence type="ECO:0008006" key="5">
    <source>
        <dbReference type="Google" id="ProtNLM"/>
    </source>
</evidence>
<keyword evidence="4" id="KW-1185">Reference proteome</keyword>
<dbReference type="GO" id="GO:0000981">
    <property type="term" value="F:DNA-binding transcription factor activity, RNA polymerase II-specific"/>
    <property type="evidence" value="ECO:0007669"/>
    <property type="project" value="InterPro"/>
</dbReference>
<sequence>MNNPNIRKRRPYGHGESPVVPIPQDSSYSLSALSSRPEDFSAQDLQILQQAASILNCPVPQLLGLYNRTPHPQQYPLSIPYPVSTKRPRLSVDMTSASPYEKSPPPLPSAQDGSERHSNPDLSNSGFSIGIDLYGPVPASSSYDYASGRQYFDERPSSPGSVPSTMSPDQPNVFVPNAAPTAPPMISNYPILQANRPMTMQPSTSGEGMVYPDAVSSQQYFNQSDFHHDMSSSMSNSAMETQTYSPPLLRHNNTAGDISPHEVDRIQTDNRSCELDIIHQNQRPPAARRGPFKTNAEREKTAETRRIGSCIRCRMQRIRCNMNPADKLGTCLTCLRINNTKIWRMPCLRYKITDVKLFKPGNVKGYEWTRRWIEGIPDDISQWASTETKIVKVTEGYTEQAVELRVRQFVPQEGDRLERSWVHEGNRRRVKIPPYAIVNLEEAKSTYTNYIRLWLPECCKKVVGKERFLLATYGAAIRASRDQTIDPKESALLKKALQLWMAVRLTTKSTIIVGDETLGMSKDIMDETSPLRGCIPLPPVMGAQIELVLIHQIQSSLRREMLENLQAMTQANKKNTWFTTYLITFILLHNVALLCQHDAGYARKHGFKVCAE</sequence>
<evidence type="ECO:0000313" key="3">
    <source>
        <dbReference type="EMBL" id="KAK6948664.1"/>
    </source>
</evidence>
<evidence type="ECO:0000313" key="4">
    <source>
        <dbReference type="Proteomes" id="UP001369815"/>
    </source>
</evidence>
<dbReference type="CDD" id="cd00067">
    <property type="entry name" value="GAL4"/>
    <property type="match status" value="1"/>
</dbReference>